<evidence type="ECO:0000256" key="1">
    <source>
        <dbReference type="SAM" id="Coils"/>
    </source>
</evidence>
<feature type="region of interest" description="Disordered" evidence="2">
    <location>
        <begin position="263"/>
        <end position="297"/>
    </location>
</feature>
<evidence type="ECO:0000313" key="3">
    <source>
        <dbReference type="EMBL" id="ECD4527339.1"/>
    </source>
</evidence>
<sequence>MENQNEQSQQTETKENSVGGNGRSSFAEAIWGDEIKEGGNKEPETSAESSSDGAETGLLNIADDGTETTGSTGESEEPAELDVWQFGDQEYTAAQVEESLRDRELYQKYNQSVQPLIQAIEQTNRDTSRFKEMALTETEKTIEYLQKRIKSGQLDDRQRAAAYDQLETAKDRKKILEQAAEQAEKSRNDALARVRDQNARQSVAALVKRGWSNEQIKGAAVVAQQVLGNKLADVLSPELMQIFRDAAELRATRESAAQRFKKKANDALKTTKRAPQKTVTTPAKRSKTFGSMIFGDE</sequence>
<feature type="compositionally biased region" description="Basic and acidic residues" evidence="2">
    <location>
        <begin position="33"/>
        <end position="44"/>
    </location>
</feature>
<gene>
    <name evidence="3" type="ORF">E0940_11075</name>
</gene>
<evidence type="ECO:0000256" key="2">
    <source>
        <dbReference type="SAM" id="MobiDB-lite"/>
    </source>
</evidence>
<protein>
    <recommendedName>
        <fullName evidence="4">Scaffolding protein</fullName>
    </recommendedName>
</protein>
<dbReference type="AlphaFoldDB" id="A0A5H7IJV4"/>
<comment type="caution">
    <text evidence="3">The sequence shown here is derived from an EMBL/GenBank/DDBJ whole genome shotgun (WGS) entry which is preliminary data.</text>
</comment>
<evidence type="ECO:0008006" key="4">
    <source>
        <dbReference type="Google" id="ProtNLM"/>
    </source>
</evidence>
<name>A0A5H7IJV4_SALET</name>
<organism evidence="3">
    <name type="scientific">Salmonella enterica subsp. enterica serovar Mapo</name>
    <dbReference type="NCBI Taxonomy" id="2564752"/>
    <lineage>
        <taxon>Bacteria</taxon>
        <taxon>Pseudomonadati</taxon>
        <taxon>Pseudomonadota</taxon>
        <taxon>Gammaproteobacteria</taxon>
        <taxon>Enterobacterales</taxon>
        <taxon>Enterobacteriaceae</taxon>
        <taxon>Salmonella</taxon>
    </lineage>
</organism>
<reference evidence="3" key="1">
    <citation type="submission" date="2019-03" db="EMBL/GenBank/DDBJ databases">
        <authorList>
            <person name="Ashton P.M."/>
            <person name="Dallman T."/>
            <person name="Nair S."/>
            <person name="De Pinna E."/>
            <person name="Peters T."/>
            <person name="Grant K."/>
        </authorList>
    </citation>
    <scope>NUCLEOTIDE SEQUENCE</scope>
    <source>
        <strain evidence="3">266927</strain>
    </source>
</reference>
<feature type="compositionally biased region" description="Low complexity" evidence="2">
    <location>
        <begin position="1"/>
        <end position="11"/>
    </location>
</feature>
<keyword evidence="1" id="KW-0175">Coiled coil</keyword>
<proteinExistence type="predicted"/>
<feature type="region of interest" description="Disordered" evidence="2">
    <location>
        <begin position="1"/>
        <end position="82"/>
    </location>
</feature>
<feature type="coiled-coil region" evidence="1">
    <location>
        <begin position="159"/>
        <end position="200"/>
    </location>
</feature>
<dbReference type="EMBL" id="AAIETE010000007">
    <property type="protein sequence ID" value="ECD4527339.1"/>
    <property type="molecule type" value="Genomic_DNA"/>
</dbReference>
<accession>A0A5H7IJV4</accession>